<feature type="region of interest" description="Disordered" evidence="1">
    <location>
        <begin position="358"/>
        <end position="390"/>
    </location>
</feature>
<gene>
    <name evidence="2" type="ORF">TWF694_011149</name>
</gene>
<dbReference type="InterPro" id="IPR036412">
    <property type="entry name" value="HAD-like_sf"/>
</dbReference>
<dbReference type="AlphaFoldDB" id="A0AAV9X857"/>
<evidence type="ECO:0000313" key="2">
    <source>
        <dbReference type="EMBL" id="KAK6538270.1"/>
    </source>
</evidence>
<evidence type="ECO:0000313" key="3">
    <source>
        <dbReference type="Proteomes" id="UP001365542"/>
    </source>
</evidence>
<protein>
    <submittedName>
        <fullName evidence="2">Uncharacterized protein</fullName>
    </submittedName>
</protein>
<dbReference type="Gene3D" id="3.40.50.1000">
    <property type="entry name" value="HAD superfamily/HAD-like"/>
    <property type="match status" value="1"/>
</dbReference>
<name>A0AAV9X857_9PEZI</name>
<comment type="caution">
    <text evidence="2">The sequence shown here is derived from an EMBL/GenBank/DDBJ whole genome shotgun (WGS) entry which is preliminary data.</text>
</comment>
<dbReference type="SUPFAM" id="SSF56784">
    <property type="entry name" value="HAD-like"/>
    <property type="match status" value="1"/>
</dbReference>
<keyword evidence="3" id="KW-1185">Reference proteome</keyword>
<dbReference type="InterPro" id="IPR023214">
    <property type="entry name" value="HAD_sf"/>
</dbReference>
<sequence>MITHAAVRSVTMAASRSSSSSLPRIRTLILDFDQTLTTSDTLTTLLSASPLPGASQTFTGLTNTYITEYTRHTTSFGARNTIALELTYLSSLRSIEKRSVERVEESGIFKGITKDGMSRAAQRVSIRHGGELRWLMGQVLGNGGRVCIVSVNWSRCFITEVLRRVAHSTDVDEGLDVDVSRVEVYANELLTDEAGTTTGKMDRWFHKQSKVNSGDGDGGDGIVDVEVRPRSGVEGTKEEEEHGIWTADDKLRVLDFIFQQEEEGYDTAVATSVDTRQDASSNIVPTVVKTQTLMLEDGENSKKGRDKGWNVYVGDSATDLAALLFHRRIDVGFVMGGEGENKGLLEICQRHGVRVRQKRRVREGQGQGQACQRGTADSGDTEGPGETTLIIPTLTGDRGIGPLCRVERWTELVECLQRPDLWQ</sequence>
<evidence type="ECO:0000256" key="1">
    <source>
        <dbReference type="SAM" id="MobiDB-lite"/>
    </source>
</evidence>
<dbReference type="Proteomes" id="UP001365542">
    <property type="component" value="Unassembled WGS sequence"/>
</dbReference>
<dbReference type="PANTHER" id="PTHR28181">
    <property type="entry name" value="UPF0655 PROTEIN YCR015C"/>
    <property type="match status" value="1"/>
</dbReference>
<proteinExistence type="predicted"/>
<accession>A0AAV9X857</accession>
<dbReference type="InterPro" id="IPR050849">
    <property type="entry name" value="HAD-like_hydrolase_phosphatase"/>
</dbReference>
<dbReference type="PANTHER" id="PTHR28181:SF1">
    <property type="entry name" value="COLD TOLERANCE PROTEIN 1"/>
    <property type="match status" value="1"/>
</dbReference>
<dbReference type="EMBL" id="JAVHJO010000008">
    <property type="protein sequence ID" value="KAK6538270.1"/>
    <property type="molecule type" value="Genomic_DNA"/>
</dbReference>
<reference evidence="2 3" key="1">
    <citation type="submission" date="2019-10" db="EMBL/GenBank/DDBJ databases">
        <authorList>
            <person name="Palmer J.M."/>
        </authorList>
    </citation>
    <scope>NUCLEOTIDE SEQUENCE [LARGE SCALE GENOMIC DNA]</scope>
    <source>
        <strain evidence="2 3">TWF694</strain>
    </source>
</reference>
<organism evidence="2 3">
    <name type="scientific">Orbilia ellipsospora</name>
    <dbReference type="NCBI Taxonomy" id="2528407"/>
    <lineage>
        <taxon>Eukaryota</taxon>
        <taxon>Fungi</taxon>
        <taxon>Dikarya</taxon>
        <taxon>Ascomycota</taxon>
        <taxon>Pezizomycotina</taxon>
        <taxon>Orbiliomycetes</taxon>
        <taxon>Orbiliales</taxon>
        <taxon>Orbiliaceae</taxon>
        <taxon>Orbilia</taxon>
    </lineage>
</organism>